<feature type="domain" description="SnoaL-like" evidence="2">
    <location>
        <begin position="8"/>
        <end position="132"/>
    </location>
</feature>
<evidence type="ECO:0000313" key="3">
    <source>
        <dbReference type="EMBL" id="SMP66608.1"/>
    </source>
</evidence>
<keyword evidence="4" id="KW-1185">Reference proteome</keyword>
<comment type="caution">
    <text evidence="3">The sequence shown here is derived from an EMBL/GenBank/DDBJ whole genome shotgun (WGS) entry which is preliminary data.</text>
</comment>
<organism evidence="3 4">
    <name type="scientific">Novosphingobium panipatense</name>
    <dbReference type="NCBI Taxonomy" id="428991"/>
    <lineage>
        <taxon>Bacteria</taxon>
        <taxon>Pseudomonadati</taxon>
        <taxon>Pseudomonadota</taxon>
        <taxon>Alphaproteobacteria</taxon>
        <taxon>Sphingomonadales</taxon>
        <taxon>Sphingomonadaceae</taxon>
        <taxon>Novosphingobium</taxon>
    </lineage>
</organism>
<reference evidence="3 4" key="1">
    <citation type="submission" date="2017-05" db="EMBL/GenBank/DDBJ databases">
        <authorList>
            <person name="Varghese N."/>
            <person name="Submissions S."/>
        </authorList>
    </citation>
    <scope>NUCLEOTIDE SEQUENCE [LARGE SCALE GENOMIC DNA]</scope>
    <source>
        <strain evidence="3 4">SM16</strain>
    </source>
</reference>
<dbReference type="SUPFAM" id="SSF54427">
    <property type="entry name" value="NTF2-like"/>
    <property type="match status" value="1"/>
</dbReference>
<gene>
    <name evidence="3" type="ORF">SAMN06296065_10458</name>
</gene>
<accession>A0ABY1QEZ6</accession>
<evidence type="ECO:0000256" key="1">
    <source>
        <dbReference type="SAM" id="MobiDB-lite"/>
    </source>
</evidence>
<dbReference type="InterPro" id="IPR032710">
    <property type="entry name" value="NTF2-like_dom_sf"/>
</dbReference>
<proteinExistence type="predicted"/>
<name>A0ABY1QEZ6_9SPHN</name>
<protein>
    <submittedName>
        <fullName evidence="3">SnoaL-like domain-containing protein</fullName>
    </submittedName>
</protein>
<dbReference type="Gene3D" id="3.10.450.50">
    <property type="match status" value="1"/>
</dbReference>
<evidence type="ECO:0000313" key="4">
    <source>
        <dbReference type="Proteomes" id="UP001157910"/>
    </source>
</evidence>
<sequence>MSAAVPADLADKFAITEQLYRYCRSVDRLDVPLGKSIFHDDATVDYGPSGFRGRGHDAIEWICAAHRQLQSHSHQVSNVIITVDGMEAGSEAYVTATLRAVREGVIRHIEIWARYCDRWSCRHGIWRIDHRDAVIDHDSVREVTPMHSHDWARRDGNDPSYSAMGAGR</sequence>
<dbReference type="RefSeq" id="WP_283405862.1">
    <property type="nucleotide sequence ID" value="NZ_FXUI01000004.1"/>
</dbReference>
<dbReference type="Pfam" id="PF13577">
    <property type="entry name" value="SnoaL_4"/>
    <property type="match status" value="1"/>
</dbReference>
<dbReference type="InterPro" id="IPR037401">
    <property type="entry name" value="SnoaL-like"/>
</dbReference>
<feature type="region of interest" description="Disordered" evidence="1">
    <location>
        <begin position="149"/>
        <end position="168"/>
    </location>
</feature>
<evidence type="ECO:0000259" key="2">
    <source>
        <dbReference type="Pfam" id="PF13577"/>
    </source>
</evidence>
<dbReference type="EMBL" id="FXUI01000004">
    <property type="protein sequence ID" value="SMP66608.1"/>
    <property type="molecule type" value="Genomic_DNA"/>
</dbReference>
<dbReference type="Proteomes" id="UP001157910">
    <property type="component" value="Unassembled WGS sequence"/>
</dbReference>